<dbReference type="AlphaFoldDB" id="A0A6B3BXT3"/>
<dbReference type="InterPro" id="IPR001387">
    <property type="entry name" value="Cro/C1-type_HTH"/>
</dbReference>
<gene>
    <name evidence="2" type="ORF">G3I71_26350</name>
</gene>
<proteinExistence type="predicted"/>
<dbReference type="InterPro" id="IPR010982">
    <property type="entry name" value="Lambda_DNA-bd_dom_sf"/>
</dbReference>
<dbReference type="SUPFAM" id="SSF47413">
    <property type="entry name" value="lambda repressor-like DNA-binding domains"/>
    <property type="match status" value="1"/>
</dbReference>
<organism evidence="2">
    <name type="scientific">Streptomyces sp. SID12501</name>
    <dbReference type="NCBI Taxonomy" id="2706042"/>
    <lineage>
        <taxon>Bacteria</taxon>
        <taxon>Bacillati</taxon>
        <taxon>Actinomycetota</taxon>
        <taxon>Actinomycetes</taxon>
        <taxon>Kitasatosporales</taxon>
        <taxon>Streptomycetaceae</taxon>
        <taxon>Streptomyces</taxon>
    </lineage>
</organism>
<dbReference type="RefSeq" id="WP_164317982.1">
    <property type="nucleotide sequence ID" value="NZ_JAAGLU010000023.1"/>
</dbReference>
<evidence type="ECO:0000259" key="1">
    <source>
        <dbReference type="Pfam" id="PF19054"/>
    </source>
</evidence>
<protein>
    <submittedName>
        <fullName evidence="2">Helix-turn-helix domain-containing protein</fullName>
    </submittedName>
</protein>
<feature type="domain" description="DUF5753" evidence="1">
    <location>
        <begin position="109"/>
        <end position="291"/>
    </location>
</feature>
<comment type="caution">
    <text evidence="2">The sequence shown here is derived from an EMBL/GenBank/DDBJ whole genome shotgun (WGS) entry which is preliminary data.</text>
</comment>
<name>A0A6B3BXT3_9ACTN</name>
<dbReference type="CDD" id="cd00093">
    <property type="entry name" value="HTH_XRE"/>
    <property type="match status" value="1"/>
</dbReference>
<dbReference type="Pfam" id="PF13560">
    <property type="entry name" value="HTH_31"/>
    <property type="match status" value="1"/>
</dbReference>
<accession>A0A6B3BXT3</accession>
<dbReference type="GO" id="GO:0003677">
    <property type="term" value="F:DNA binding"/>
    <property type="evidence" value="ECO:0007669"/>
    <property type="project" value="InterPro"/>
</dbReference>
<evidence type="ECO:0000313" key="2">
    <source>
        <dbReference type="EMBL" id="NEC89257.1"/>
    </source>
</evidence>
<dbReference type="EMBL" id="JAAGLU010000023">
    <property type="protein sequence ID" value="NEC89257.1"/>
    <property type="molecule type" value="Genomic_DNA"/>
</dbReference>
<reference evidence="2" key="1">
    <citation type="submission" date="2020-01" db="EMBL/GenBank/DDBJ databases">
        <title>Insect and environment-associated Actinomycetes.</title>
        <authorList>
            <person name="Currrie C."/>
            <person name="Chevrette M."/>
            <person name="Carlson C."/>
            <person name="Stubbendieck R."/>
            <person name="Wendt-Pienkowski E."/>
        </authorList>
    </citation>
    <scope>NUCLEOTIDE SEQUENCE</scope>
    <source>
        <strain evidence="2">SID12501</strain>
    </source>
</reference>
<dbReference type="Pfam" id="PF19054">
    <property type="entry name" value="DUF5753"/>
    <property type="match status" value="1"/>
</dbReference>
<dbReference type="InterPro" id="IPR043917">
    <property type="entry name" value="DUF5753"/>
</dbReference>
<dbReference type="Gene3D" id="1.10.260.40">
    <property type="entry name" value="lambda repressor-like DNA-binding domains"/>
    <property type="match status" value="1"/>
</dbReference>
<sequence>MTASQARQGNSTTSVLGRRLGAELLKLRTAAGLTQPQAAKALSASTAKVAKLEGGWVPVRDPDIRALCELYGVHDPGTVGGLLELARIDRERRKASGWWDDYAMLGTMQEYVALENAATAIRAWQPAFIPGLLQTPAYVRALRSSPADTATVAHRRDPDEEFISARLARQERLTDDPPLALRTVLYESVLRNLPGDVETARGQLEHLTKIADLPSITLRVFPFSNGTHQGLNGSFNIISFAEPGAMDVVYSEAAFKQTWVEGGEGAAAYDELFELIASRSLDERESLSFIHNLSKDL</sequence>